<protein>
    <recommendedName>
        <fullName evidence="2">G domain-containing protein</fullName>
    </recommendedName>
</protein>
<dbReference type="InterPro" id="IPR027417">
    <property type="entry name" value="P-loop_NTPase"/>
</dbReference>
<accession>A0A2B4R883</accession>
<dbReference type="Proteomes" id="UP000225706">
    <property type="component" value="Unassembled WGS sequence"/>
</dbReference>
<evidence type="ECO:0000313" key="3">
    <source>
        <dbReference type="EMBL" id="PFX14554.1"/>
    </source>
</evidence>
<comment type="caution">
    <text evidence="3">The sequence shown here is derived from an EMBL/GenBank/DDBJ whole genome shotgun (WGS) entry which is preliminary data.</text>
</comment>
<proteinExistence type="predicted"/>
<evidence type="ECO:0000313" key="4">
    <source>
        <dbReference type="Proteomes" id="UP000225706"/>
    </source>
</evidence>
<dbReference type="PANTHER" id="PTHR14241:SF32">
    <property type="entry name" value="VWFA DOMAIN-CONTAINING PROTEIN-RELATED"/>
    <property type="match status" value="1"/>
</dbReference>
<dbReference type="PANTHER" id="PTHR14241">
    <property type="entry name" value="INTERFERON-INDUCED PROTEIN 44"/>
    <property type="match status" value="1"/>
</dbReference>
<dbReference type="Pfam" id="PF01926">
    <property type="entry name" value="MMR_HSR1"/>
    <property type="match status" value="1"/>
</dbReference>
<name>A0A2B4R883_STYPI</name>
<dbReference type="InterPro" id="IPR006073">
    <property type="entry name" value="GTP-bd"/>
</dbReference>
<reference evidence="4" key="1">
    <citation type="journal article" date="2017" name="bioRxiv">
        <title>Comparative analysis of the genomes of Stylophora pistillata and Acropora digitifera provides evidence for extensive differences between species of corals.</title>
        <authorList>
            <person name="Voolstra C.R."/>
            <person name="Li Y."/>
            <person name="Liew Y.J."/>
            <person name="Baumgarten S."/>
            <person name="Zoccola D."/>
            <person name="Flot J.-F."/>
            <person name="Tambutte S."/>
            <person name="Allemand D."/>
            <person name="Aranda M."/>
        </authorList>
    </citation>
    <scope>NUCLEOTIDE SEQUENCE [LARGE SCALE GENOMIC DNA]</scope>
</reference>
<feature type="compositionally biased region" description="Basic and acidic residues" evidence="1">
    <location>
        <begin position="264"/>
        <end position="281"/>
    </location>
</feature>
<evidence type="ECO:0000256" key="1">
    <source>
        <dbReference type="SAM" id="MobiDB-lite"/>
    </source>
</evidence>
<dbReference type="AlphaFoldDB" id="A0A2B4R883"/>
<feature type="domain" description="G" evidence="2">
    <location>
        <begin position="41"/>
        <end position="192"/>
    </location>
</feature>
<dbReference type="EMBL" id="LSMT01000762">
    <property type="protein sequence ID" value="PFX14554.1"/>
    <property type="molecule type" value="Genomic_DNA"/>
</dbReference>
<gene>
    <name evidence="3" type="ORF">AWC38_SpisGene21271</name>
</gene>
<evidence type="ECO:0000259" key="2">
    <source>
        <dbReference type="Pfam" id="PF01926"/>
    </source>
</evidence>
<feature type="region of interest" description="Disordered" evidence="1">
    <location>
        <begin position="264"/>
        <end position="311"/>
    </location>
</feature>
<dbReference type="OrthoDB" id="25620at2759"/>
<organism evidence="3 4">
    <name type="scientific">Stylophora pistillata</name>
    <name type="common">Smooth cauliflower coral</name>
    <dbReference type="NCBI Taxonomy" id="50429"/>
    <lineage>
        <taxon>Eukaryota</taxon>
        <taxon>Metazoa</taxon>
        <taxon>Cnidaria</taxon>
        <taxon>Anthozoa</taxon>
        <taxon>Hexacorallia</taxon>
        <taxon>Scleractinia</taxon>
        <taxon>Astrocoeniina</taxon>
        <taxon>Pocilloporidae</taxon>
        <taxon>Stylophora</taxon>
    </lineage>
</organism>
<dbReference type="GO" id="GO:0005525">
    <property type="term" value="F:GTP binding"/>
    <property type="evidence" value="ECO:0007669"/>
    <property type="project" value="InterPro"/>
</dbReference>
<keyword evidence="4" id="KW-1185">Reference proteome</keyword>
<dbReference type="Gene3D" id="3.40.50.300">
    <property type="entry name" value="P-loop containing nucleotide triphosphate hydrolases"/>
    <property type="match status" value="1"/>
</dbReference>
<dbReference type="SUPFAM" id="SSF52540">
    <property type="entry name" value="P-loop containing nucleoside triphosphate hydrolases"/>
    <property type="match status" value="1"/>
</dbReference>
<sequence>MAGQEDEILSLCSGIREYKIGKFEEYHDAMEGEMEGCLVNIVLFGMTGSGKSALINTIFQSLGYNDSKQAVTQCTGREGTKILERFVLPGNQIALYDTRGFFAMDIKEEGELFRILFGIQRPGDDLTRGEESAQKAKAAGQGAHRLKRRPLADQMHVVLWVIKATDIRFEKGQYSEIIEYVKEQLQEAIITVLAVITFDDEVHRMPNADEKRENLKQAATKVTGSVLKNVFTIANPLRGEDIDPAYKKCVLKLMEKALKCGERSIKMRQNKRESPKKENRLSDSAASNLKYPTPVEHEDEPPIDHKCKSLP</sequence>
<feature type="compositionally biased region" description="Basic and acidic residues" evidence="1">
    <location>
        <begin position="300"/>
        <end position="311"/>
    </location>
</feature>